<evidence type="ECO:0000256" key="1">
    <source>
        <dbReference type="SAM" id="MobiDB-lite"/>
    </source>
</evidence>
<keyword evidence="3" id="KW-1185">Reference proteome</keyword>
<proteinExistence type="predicted"/>
<organism evidence="2 3">
    <name type="scientific">Clostridium collagenovorans DSM 3089</name>
    <dbReference type="NCBI Taxonomy" id="1121306"/>
    <lineage>
        <taxon>Bacteria</taxon>
        <taxon>Bacillati</taxon>
        <taxon>Bacillota</taxon>
        <taxon>Clostridia</taxon>
        <taxon>Eubacteriales</taxon>
        <taxon>Clostridiaceae</taxon>
        <taxon>Clostridium</taxon>
    </lineage>
</organism>
<gene>
    <name evidence="2" type="ORF">SAMN02745196_01749</name>
</gene>
<sequence>MMSEKVIHVDFKANRGLRKFVKNFKCLLDRDKRQKNKKLREEKKKRKNLAKAYMKKGS</sequence>
<dbReference type="AlphaFoldDB" id="A0A1M5WMW3"/>
<evidence type="ECO:0000313" key="3">
    <source>
        <dbReference type="Proteomes" id="UP000184526"/>
    </source>
</evidence>
<dbReference type="EMBL" id="FQXP01000006">
    <property type="protein sequence ID" value="SHH88886.1"/>
    <property type="molecule type" value="Genomic_DNA"/>
</dbReference>
<reference evidence="2 3" key="1">
    <citation type="submission" date="2016-11" db="EMBL/GenBank/DDBJ databases">
        <authorList>
            <person name="Jaros S."/>
            <person name="Januszkiewicz K."/>
            <person name="Wedrychowicz H."/>
        </authorList>
    </citation>
    <scope>NUCLEOTIDE SEQUENCE [LARGE SCALE GENOMIC DNA]</scope>
    <source>
        <strain evidence="2 3">DSM 3089</strain>
    </source>
</reference>
<protein>
    <submittedName>
        <fullName evidence="2">Uncharacterized protein</fullName>
    </submittedName>
</protein>
<dbReference type="Proteomes" id="UP000184526">
    <property type="component" value="Unassembled WGS sequence"/>
</dbReference>
<name>A0A1M5WMW3_9CLOT</name>
<accession>A0A1M5WMW3</accession>
<evidence type="ECO:0000313" key="2">
    <source>
        <dbReference type="EMBL" id="SHH88886.1"/>
    </source>
</evidence>
<feature type="region of interest" description="Disordered" evidence="1">
    <location>
        <begin position="34"/>
        <end position="58"/>
    </location>
</feature>